<dbReference type="CDD" id="cd06558">
    <property type="entry name" value="crotonase-like"/>
    <property type="match status" value="1"/>
</dbReference>
<dbReference type="EMBL" id="NGAF01000032">
    <property type="protein sequence ID" value="OXR40437.1"/>
    <property type="molecule type" value="Genomic_DNA"/>
</dbReference>
<dbReference type="AlphaFoldDB" id="A0A231GUY2"/>
<dbReference type="EC" id="4.2.1.149" evidence="9"/>
<dbReference type="PROSITE" id="PS00166">
    <property type="entry name" value="ENOYL_COA_HYDRATASE"/>
    <property type="match status" value="1"/>
</dbReference>
<name>A0A231GUY2_9NOCA</name>
<sequence>MTAGLDAAFDEFEDDPDLWVAVLTGTDQVFSAGTDLTGGSGEPTARGGEYGLIRRRRRKPLVAAVEGHALGGGMELVLACDLVVAATTAVFGLPESRRGVIASCGGLFRTARALPLNIAKELLLTGDALTAERAHQLGFVNVLTETGSALTAAVELAQRISGNAPLSVRESLAALEELNSADDDRAWEITEAAMAATLSSRDTSEGVAAFLARRAPHWRGI</sequence>
<gene>
    <name evidence="9" type="primary">caiD_9</name>
    <name evidence="9" type="ORF">B7C42_07495</name>
</gene>
<evidence type="ECO:0000256" key="8">
    <source>
        <dbReference type="RuleBase" id="RU003707"/>
    </source>
</evidence>
<evidence type="ECO:0000313" key="9">
    <source>
        <dbReference type="EMBL" id="OXR40437.1"/>
    </source>
</evidence>
<comment type="function">
    <text evidence="1">Could possibly oxidize fatty acids using specific components.</text>
</comment>
<evidence type="ECO:0000256" key="1">
    <source>
        <dbReference type="ARBA" id="ARBA00002994"/>
    </source>
</evidence>
<keyword evidence="3" id="KW-0276">Fatty acid metabolism</keyword>
<dbReference type="Pfam" id="PF00378">
    <property type="entry name" value="ECH_1"/>
    <property type="match status" value="1"/>
</dbReference>
<evidence type="ECO:0000256" key="6">
    <source>
        <dbReference type="ARBA" id="ARBA00023709"/>
    </source>
</evidence>
<evidence type="ECO:0000256" key="3">
    <source>
        <dbReference type="ARBA" id="ARBA00022832"/>
    </source>
</evidence>
<evidence type="ECO:0000256" key="5">
    <source>
        <dbReference type="ARBA" id="ARBA00023239"/>
    </source>
</evidence>
<comment type="caution">
    <text evidence="9">The sequence shown here is derived from an EMBL/GenBank/DDBJ whole genome shotgun (WGS) entry which is preliminary data.</text>
</comment>
<evidence type="ECO:0000313" key="10">
    <source>
        <dbReference type="Proteomes" id="UP000215506"/>
    </source>
</evidence>
<dbReference type="PANTHER" id="PTHR11941:SF169">
    <property type="entry name" value="(7AS)-7A-METHYL-1,5-DIOXO-2,3,5,6,7,7A-HEXAHYDRO-1H-INDENE-CARBOXYL-COA HYDROLASE"/>
    <property type="match status" value="1"/>
</dbReference>
<dbReference type="InterPro" id="IPR029045">
    <property type="entry name" value="ClpP/crotonase-like_dom_sf"/>
</dbReference>
<protein>
    <submittedName>
        <fullName evidence="9">Carnitinyl-CoA dehydratase</fullName>
        <ecNumber evidence="9">4.2.1.149</ecNumber>
    </submittedName>
</protein>
<dbReference type="Gene3D" id="1.10.12.10">
    <property type="entry name" value="Lyase 2-enoyl-coa Hydratase, Chain A, domain 2"/>
    <property type="match status" value="1"/>
</dbReference>
<comment type="catalytic activity">
    <reaction evidence="7">
        <text>a 4-saturated-(3S)-3-hydroxyacyl-CoA = a (3E)-enoyl-CoA + H2O</text>
        <dbReference type="Rhea" id="RHEA:20724"/>
        <dbReference type="ChEBI" id="CHEBI:15377"/>
        <dbReference type="ChEBI" id="CHEBI:58521"/>
        <dbReference type="ChEBI" id="CHEBI:137480"/>
        <dbReference type="EC" id="4.2.1.17"/>
    </reaction>
</comment>
<dbReference type="Proteomes" id="UP000215506">
    <property type="component" value="Unassembled WGS sequence"/>
</dbReference>
<organism evidence="9 10">
    <name type="scientific">Nocardia cerradoensis</name>
    <dbReference type="NCBI Taxonomy" id="85688"/>
    <lineage>
        <taxon>Bacteria</taxon>
        <taxon>Bacillati</taxon>
        <taxon>Actinomycetota</taxon>
        <taxon>Actinomycetes</taxon>
        <taxon>Mycobacteriales</taxon>
        <taxon>Nocardiaceae</taxon>
        <taxon>Nocardia</taxon>
    </lineage>
</organism>
<accession>A0A231GUY2</accession>
<dbReference type="GO" id="GO:0018812">
    <property type="term" value="F:3-hydroxyacyl-CoA dehydratase activity"/>
    <property type="evidence" value="ECO:0007669"/>
    <property type="project" value="RHEA"/>
</dbReference>
<evidence type="ECO:0000256" key="4">
    <source>
        <dbReference type="ARBA" id="ARBA00023098"/>
    </source>
</evidence>
<reference evidence="9 10" key="1">
    <citation type="submission" date="2017-07" db="EMBL/GenBank/DDBJ databases">
        <title>First draft Genome Sequence of Nocardia cerradoensis isolated from human infection.</title>
        <authorList>
            <person name="Carrasco G."/>
        </authorList>
    </citation>
    <scope>NUCLEOTIDE SEQUENCE [LARGE SCALE GENOMIC DNA]</scope>
    <source>
        <strain evidence="9 10">CNM20130759</strain>
    </source>
</reference>
<dbReference type="GO" id="GO:0006635">
    <property type="term" value="P:fatty acid beta-oxidation"/>
    <property type="evidence" value="ECO:0007669"/>
    <property type="project" value="TreeGrafter"/>
</dbReference>
<dbReference type="InterPro" id="IPR001753">
    <property type="entry name" value="Enoyl-CoA_hydra/iso"/>
</dbReference>
<dbReference type="InterPro" id="IPR018376">
    <property type="entry name" value="Enoyl-CoA_hyd/isom_CS"/>
</dbReference>
<evidence type="ECO:0000256" key="2">
    <source>
        <dbReference type="ARBA" id="ARBA00005254"/>
    </source>
</evidence>
<comment type="catalytic activity">
    <reaction evidence="6">
        <text>a (3S)-3-hydroxyacyl-CoA = a (2E)-enoyl-CoA + H2O</text>
        <dbReference type="Rhea" id="RHEA:16105"/>
        <dbReference type="ChEBI" id="CHEBI:15377"/>
        <dbReference type="ChEBI" id="CHEBI:57318"/>
        <dbReference type="ChEBI" id="CHEBI:58856"/>
        <dbReference type="EC" id="4.2.1.17"/>
    </reaction>
</comment>
<dbReference type="SUPFAM" id="SSF52096">
    <property type="entry name" value="ClpP/crotonase"/>
    <property type="match status" value="1"/>
</dbReference>
<dbReference type="InterPro" id="IPR014748">
    <property type="entry name" value="Enoyl-CoA_hydra_C"/>
</dbReference>
<dbReference type="Gene3D" id="3.90.226.10">
    <property type="entry name" value="2-enoyl-CoA Hydratase, Chain A, domain 1"/>
    <property type="match status" value="1"/>
</dbReference>
<keyword evidence="5 9" id="KW-0456">Lyase</keyword>
<dbReference type="PANTHER" id="PTHR11941">
    <property type="entry name" value="ENOYL-COA HYDRATASE-RELATED"/>
    <property type="match status" value="1"/>
</dbReference>
<evidence type="ECO:0000256" key="7">
    <source>
        <dbReference type="ARBA" id="ARBA00023717"/>
    </source>
</evidence>
<keyword evidence="4" id="KW-0443">Lipid metabolism</keyword>
<keyword evidence="10" id="KW-1185">Reference proteome</keyword>
<comment type="similarity">
    <text evidence="2 8">Belongs to the enoyl-CoA hydratase/isomerase family.</text>
</comment>
<proteinExistence type="inferred from homology"/>